<dbReference type="OrthoDB" id="4866340at2"/>
<feature type="transmembrane region" description="Helical" evidence="2">
    <location>
        <begin position="76"/>
        <end position="96"/>
    </location>
</feature>
<evidence type="ECO:0000256" key="2">
    <source>
        <dbReference type="SAM" id="Phobius"/>
    </source>
</evidence>
<dbReference type="EMBL" id="AWSA01000003">
    <property type="protein sequence ID" value="EWT03379.1"/>
    <property type="molecule type" value="Genomic_DNA"/>
</dbReference>
<dbReference type="RefSeq" id="WP_034801054.1">
    <property type="nucleotide sequence ID" value="NZ_AWSA01000003.1"/>
</dbReference>
<feature type="region of interest" description="Disordered" evidence="1">
    <location>
        <begin position="1"/>
        <end position="21"/>
    </location>
</feature>
<keyword evidence="2" id="KW-0472">Membrane</keyword>
<sequence length="182" mass="19827">MTTTTFDAREPDRTNSNAGRYDAPWDYTKRTGLLAPRAETHRFPAPIYLRADRVREERTVAQQALAASDRTSSRRIGAAAGAVLVLLIGLAALYLTGLGSDSSPIGQIVTLEAAVVVAVLAFVGLLRRRSVAHEQLEARARLYDVRLAELQREAQRMSAQRPSPQRPSPQGASAHRLTAARA</sequence>
<dbReference type="Proteomes" id="UP000019489">
    <property type="component" value="Unassembled WGS sequence"/>
</dbReference>
<comment type="caution">
    <text evidence="3">The sequence shown here is derived from an EMBL/GenBank/DDBJ whole genome shotgun (WGS) entry which is preliminary data.</text>
</comment>
<proteinExistence type="predicted"/>
<dbReference type="eggNOG" id="ENOG5030DAD">
    <property type="taxonomic scope" value="Bacteria"/>
</dbReference>
<keyword evidence="2" id="KW-0812">Transmembrane</keyword>
<evidence type="ECO:0000313" key="3">
    <source>
        <dbReference type="EMBL" id="EWT03379.1"/>
    </source>
</evidence>
<protein>
    <submittedName>
        <fullName evidence="3">Uncharacterized protein</fullName>
    </submittedName>
</protein>
<feature type="compositionally biased region" description="Low complexity" evidence="1">
    <location>
        <begin position="156"/>
        <end position="174"/>
    </location>
</feature>
<organism evidence="3 4">
    <name type="scientific">Intrasporangium oryzae NRRL B-24470</name>
    <dbReference type="NCBI Taxonomy" id="1386089"/>
    <lineage>
        <taxon>Bacteria</taxon>
        <taxon>Bacillati</taxon>
        <taxon>Actinomycetota</taxon>
        <taxon>Actinomycetes</taxon>
        <taxon>Micrococcales</taxon>
        <taxon>Intrasporangiaceae</taxon>
        <taxon>Intrasporangium</taxon>
    </lineage>
</organism>
<dbReference type="AlphaFoldDB" id="W9GHL3"/>
<keyword evidence="4" id="KW-1185">Reference proteome</keyword>
<gene>
    <name evidence="3" type="ORF">N865_19305</name>
</gene>
<feature type="transmembrane region" description="Helical" evidence="2">
    <location>
        <begin position="108"/>
        <end position="126"/>
    </location>
</feature>
<name>W9GHL3_9MICO</name>
<feature type="region of interest" description="Disordered" evidence="1">
    <location>
        <begin position="154"/>
        <end position="182"/>
    </location>
</feature>
<evidence type="ECO:0000256" key="1">
    <source>
        <dbReference type="SAM" id="MobiDB-lite"/>
    </source>
</evidence>
<accession>W9GHL3</accession>
<keyword evidence="2" id="KW-1133">Transmembrane helix</keyword>
<reference evidence="3 4" key="1">
    <citation type="submission" date="2013-08" db="EMBL/GenBank/DDBJ databases">
        <title>Intrasporangium oryzae NRRL B-24470.</title>
        <authorList>
            <person name="Liu H."/>
            <person name="Wang G."/>
        </authorList>
    </citation>
    <scope>NUCLEOTIDE SEQUENCE [LARGE SCALE GENOMIC DNA]</scope>
    <source>
        <strain evidence="3 4">NRRL B-24470</strain>
    </source>
</reference>
<evidence type="ECO:0000313" key="4">
    <source>
        <dbReference type="Proteomes" id="UP000019489"/>
    </source>
</evidence>